<proteinExistence type="predicted"/>
<dbReference type="PANTHER" id="PTHR34310:SF5">
    <property type="entry name" value="DUF427 DOMAIN PROTEIN (AFU_ORTHOLOGUE AFUA_3G02220)"/>
    <property type="match status" value="1"/>
</dbReference>
<gene>
    <name evidence="2" type="ORF">BDP27DRAFT_1219526</name>
</gene>
<dbReference type="PANTHER" id="PTHR34310">
    <property type="entry name" value="DUF427 DOMAIN PROTEIN (AFU_ORTHOLOGUE AFUA_3G02220)"/>
    <property type="match status" value="1"/>
</dbReference>
<keyword evidence="3" id="KW-1185">Reference proteome</keyword>
<dbReference type="Gene3D" id="2.170.150.40">
    <property type="entry name" value="Domain of unknown function (DUF427)"/>
    <property type="match status" value="1"/>
</dbReference>
<dbReference type="Pfam" id="PF04248">
    <property type="entry name" value="NTP_transf_9"/>
    <property type="match status" value="1"/>
</dbReference>
<feature type="domain" description="DUF427" evidence="1">
    <location>
        <begin position="1"/>
        <end position="88"/>
    </location>
</feature>
<name>A0A9P5PY53_9AGAR</name>
<dbReference type="AlphaFoldDB" id="A0A9P5PY53"/>
<dbReference type="InterPro" id="IPR007361">
    <property type="entry name" value="DUF427"/>
</dbReference>
<sequence>MKAIFNGVVIAESTETKVVEGNHYFPHDSVQTKYFTDSDTPYTCPWKGPASYYNATIEGQNVPDIAWYYPKTITDRAKPIENYVAFDKVCYFHLLYLVYG</sequence>
<dbReference type="InterPro" id="IPR038694">
    <property type="entry name" value="DUF427_sf"/>
</dbReference>
<dbReference type="OrthoDB" id="18996at2759"/>
<dbReference type="EMBL" id="JADNRY010000034">
    <property type="protein sequence ID" value="KAF9071242.1"/>
    <property type="molecule type" value="Genomic_DNA"/>
</dbReference>
<protein>
    <recommendedName>
        <fullName evidence="1">DUF427 domain-containing protein</fullName>
    </recommendedName>
</protein>
<reference evidence="2" key="1">
    <citation type="submission" date="2020-11" db="EMBL/GenBank/DDBJ databases">
        <authorList>
            <consortium name="DOE Joint Genome Institute"/>
            <person name="Ahrendt S."/>
            <person name="Riley R."/>
            <person name="Andreopoulos W."/>
            <person name="Labutti K."/>
            <person name="Pangilinan J."/>
            <person name="Ruiz-Duenas F.J."/>
            <person name="Barrasa J.M."/>
            <person name="Sanchez-Garcia M."/>
            <person name="Camarero S."/>
            <person name="Miyauchi S."/>
            <person name="Serrano A."/>
            <person name="Linde D."/>
            <person name="Babiker R."/>
            <person name="Drula E."/>
            <person name="Ayuso-Fernandez I."/>
            <person name="Pacheco R."/>
            <person name="Padilla G."/>
            <person name="Ferreira P."/>
            <person name="Barriuso J."/>
            <person name="Kellner H."/>
            <person name="Castanera R."/>
            <person name="Alfaro M."/>
            <person name="Ramirez L."/>
            <person name="Pisabarro A.G."/>
            <person name="Kuo A."/>
            <person name="Tritt A."/>
            <person name="Lipzen A."/>
            <person name="He G."/>
            <person name="Yan M."/>
            <person name="Ng V."/>
            <person name="Cullen D."/>
            <person name="Martin F."/>
            <person name="Rosso M.-N."/>
            <person name="Henrissat B."/>
            <person name="Hibbett D."/>
            <person name="Martinez A.T."/>
            <person name="Grigoriev I.V."/>
        </authorList>
    </citation>
    <scope>NUCLEOTIDE SEQUENCE</scope>
    <source>
        <strain evidence="2">AH 40177</strain>
    </source>
</reference>
<evidence type="ECO:0000259" key="1">
    <source>
        <dbReference type="Pfam" id="PF04248"/>
    </source>
</evidence>
<dbReference type="Proteomes" id="UP000772434">
    <property type="component" value="Unassembled WGS sequence"/>
</dbReference>
<evidence type="ECO:0000313" key="2">
    <source>
        <dbReference type="EMBL" id="KAF9071242.1"/>
    </source>
</evidence>
<accession>A0A9P5PY53</accession>
<organism evidence="2 3">
    <name type="scientific">Rhodocollybia butyracea</name>
    <dbReference type="NCBI Taxonomy" id="206335"/>
    <lineage>
        <taxon>Eukaryota</taxon>
        <taxon>Fungi</taxon>
        <taxon>Dikarya</taxon>
        <taxon>Basidiomycota</taxon>
        <taxon>Agaricomycotina</taxon>
        <taxon>Agaricomycetes</taxon>
        <taxon>Agaricomycetidae</taxon>
        <taxon>Agaricales</taxon>
        <taxon>Marasmiineae</taxon>
        <taxon>Omphalotaceae</taxon>
        <taxon>Rhodocollybia</taxon>
    </lineage>
</organism>
<comment type="caution">
    <text evidence="2">The sequence shown here is derived from an EMBL/GenBank/DDBJ whole genome shotgun (WGS) entry which is preliminary data.</text>
</comment>
<evidence type="ECO:0000313" key="3">
    <source>
        <dbReference type="Proteomes" id="UP000772434"/>
    </source>
</evidence>